<evidence type="ECO:0000256" key="6">
    <source>
        <dbReference type="SAM" id="Phobius"/>
    </source>
</evidence>
<name>A0A2X1QJ93_KLEPN</name>
<evidence type="ECO:0000256" key="2">
    <source>
        <dbReference type="ARBA" id="ARBA00022475"/>
    </source>
</evidence>
<evidence type="ECO:0000256" key="4">
    <source>
        <dbReference type="ARBA" id="ARBA00022989"/>
    </source>
</evidence>
<dbReference type="SUPFAM" id="SSF103473">
    <property type="entry name" value="MFS general substrate transporter"/>
    <property type="match status" value="1"/>
</dbReference>
<keyword evidence="3 6" id="KW-0812">Transmembrane</keyword>
<feature type="transmembrane region" description="Helical" evidence="6">
    <location>
        <begin position="35"/>
        <end position="52"/>
    </location>
</feature>
<dbReference type="GO" id="GO:0022857">
    <property type="term" value="F:transmembrane transporter activity"/>
    <property type="evidence" value="ECO:0007669"/>
    <property type="project" value="TreeGrafter"/>
</dbReference>
<feature type="transmembrane region" description="Helical" evidence="6">
    <location>
        <begin position="72"/>
        <end position="92"/>
    </location>
</feature>
<dbReference type="Proteomes" id="UP000251123">
    <property type="component" value="Unassembled WGS sequence"/>
</dbReference>
<accession>A0A2X1QJ93</accession>
<dbReference type="AlphaFoldDB" id="A0A2X1QJ93"/>
<evidence type="ECO:0000256" key="1">
    <source>
        <dbReference type="ARBA" id="ARBA00004651"/>
    </source>
</evidence>
<keyword evidence="2" id="KW-1003">Cell membrane</keyword>
<evidence type="ECO:0000313" key="8">
    <source>
        <dbReference type="Proteomes" id="UP000251123"/>
    </source>
</evidence>
<dbReference type="InterPro" id="IPR036259">
    <property type="entry name" value="MFS_trans_sf"/>
</dbReference>
<proteinExistence type="predicted"/>
<gene>
    <name evidence="7" type="primary">sotB_4</name>
    <name evidence="7" type="ORF">NCTC9601_02724</name>
</gene>
<evidence type="ECO:0000256" key="3">
    <source>
        <dbReference type="ARBA" id="ARBA00022692"/>
    </source>
</evidence>
<dbReference type="InterPro" id="IPR050189">
    <property type="entry name" value="MFS_Efflux_Transporters"/>
</dbReference>
<evidence type="ECO:0000256" key="5">
    <source>
        <dbReference type="ARBA" id="ARBA00023136"/>
    </source>
</evidence>
<protein>
    <submittedName>
        <fullName evidence="7">Sugar efflux transporter</fullName>
    </submittedName>
</protein>
<keyword evidence="4 6" id="KW-1133">Transmembrane helix</keyword>
<sequence>MIVFSPTIVLRSASHLSLNHQSRAYDYEYGLTQGAWLRVVTLAIAAFIFNTTEFAPVGLLSDIADSFGMETAQVGMMLTIYAWVVALCRCRLCC</sequence>
<dbReference type="PANTHER" id="PTHR43124">
    <property type="entry name" value="PURINE EFFLUX PUMP PBUE"/>
    <property type="match status" value="1"/>
</dbReference>
<dbReference type="PANTHER" id="PTHR43124:SF4">
    <property type="entry name" value="SUGAR EFFLUX TRANSPORTER"/>
    <property type="match status" value="1"/>
</dbReference>
<organism evidence="7 8">
    <name type="scientific">Klebsiella pneumoniae</name>
    <dbReference type="NCBI Taxonomy" id="573"/>
    <lineage>
        <taxon>Bacteria</taxon>
        <taxon>Pseudomonadati</taxon>
        <taxon>Pseudomonadota</taxon>
        <taxon>Gammaproteobacteria</taxon>
        <taxon>Enterobacterales</taxon>
        <taxon>Enterobacteriaceae</taxon>
        <taxon>Klebsiella/Raoultella group</taxon>
        <taxon>Klebsiella</taxon>
        <taxon>Klebsiella pneumoniae complex</taxon>
    </lineage>
</organism>
<comment type="subcellular location">
    <subcellularLocation>
        <location evidence="1">Cell membrane</location>
        <topology evidence="1">Multi-pass membrane protein</topology>
    </subcellularLocation>
</comment>
<evidence type="ECO:0000313" key="7">
    <source>
        <dbReference type="EMBL" id="SPX55543.1"/>
    </source>
</evidence>
<dbReference type="EMBL" id="UASN01000020">
    <property type="protein sequence ID" value="SPX55543.1"/>
    <property type="molecule type" value="Genomic_DNA"/>
</dbReference>
<dbReference type="GO" id="GO:0005886">
    <property type="term" value="C:plasma membrane"/>
    <property type="evidence" value="ECO:0007669"/>
    <property type="project" value="UniProtKB-SubCell"/>
</dbReference>
<keyword evidence="5 6" id="KW-0472">Membrane</keyword>
<reference evidence="7 8" key="1">
    <citation type="submission" date="2018-06" db="EMBL/GenBank/DDBJ databases">
        <authorList>
            <consortium name="Pathogen Informatics"/>
            <person name="Doyle S."/>
        </authorList>
    </citation>
    <scope>NUCLEOTIDE SEQUENCE [LARGE SCALE GENOMIC DNA]</scope>
    <source>
        <strain evidence="7 8">NCTC9601</strain>
    </source>
</reference>